<evidence type="ECO:0000256" key="1">
    <source>
        <dbReference type="SAM" id="MobiDB-lite"/>
    </source>
</evidence>
<dbReference type="Gramene" id="LPERR04G05650.2">
    <property type="protein sequence ID" value="LPERR04G05650.2"/>
    <property type="gene ID" value="LPERR04G05650"/>
</dbReference>
<protein>
    <submittedName>
        <fullName evidence="2">Uncharacterized protein</fullName>
    </submittedName>
</protein>
<dbReference type="Gramene" id="LPERR04G05650.1">
    <property type="protein sequence ID" value="LPERR04G05650.1"/>
    <property type="gene ID" value="LPERR04G05650"/>
</dbReference>
<accession>A0A0D9W3N6</accession>
<evidence type="ECO:0000313" key="3">
    <source>
        <dbReference type="Proteomes" id="UP000032180"/>
    </source>
</evidence>
<proteinExistence type="predicted"/>
<feature type="compositionally biased region" description="Basic residues" evidence="1">
    <location>
        <begin position="63"/>
        <end position="84"/>
    </location>
</feature>
<keyword evidence="3" id="KW-1185">Reference proteome</keyword>
<evidence type="ECO:0000313" key="2">
    <source>
        <dbReference type="EnsemblPlants" id="LPERR04G05650.1"/>
    </source>
</evidence>
<reference evidence="2" key="3">
    <citation type="submission" date="2015-04" db="UniProtKB">
        <authorList>
            <consortium name="EnsemblPlants"/>
        </authorList>
    </citation>
    <scope>IDENTIFICATION</scope>
</reference>
<feature type="compositionally biased region" description="Polar residues" evidence="1">
    <location>
        <begin position="10"/>
        <end position="20"/>
    </location>
</feature>
<feature type="compositionally biased region" description="Low complexity" evidence="1">
    <location>
        <begin position="104"/>
        <end position="113"/>
    </location>
</feature>
<dbReference type="EnsemblPlants" id="LPERR04G05650.2">
    <property type="protein sequence ID" value="LPERR04G05650.2"/>
    <property type="gene ID" value="LPERR04G05650"/>
</dbReference>
<reference evidence="2 3" key="1">
    <citation type="submission" date="2012-08" db="EMBL/GenBank/DDBJ databases">
        <title>Oryza genome evolution.</title>
        <authorList>
            <person name="Wing R.A."/>
        </authorList>
    </citation>
    <scope>NUCLEOTIDE SEQUENCE</scope>
</reference>
<dbReference type="HOGENOM" id="CLU_1818611_0_0_1"/>
<name>A0A0D9W3N6_9ORYZ</name>
<sequence length="142" mass="16400">MKRSGDKIPQNLTSQKTTHTYRNDLKKPHWIQFERCVRYCIGYQDEKIQRKFAASALPTRLYAPRRPRPGLRCARPQRRRRHQPPLRPAGPRHPGARSLAAGHPSSRLPPRSLAPLNWSGGAWRRSRLLISCSARPGEGRRR</sequence>
<dbReference type="AlphaFoldDB" id="A0A0D9W3N6"/>
<dbReference type="EnsemblPlants" id="LPERR04G05650.1">
    <property type="protein sequence ID" value="LPERR04G05650.1"/>
    <property type="gene ID" value="LPERR04G05650"/>
</dbReference>
<organism evidence="2 3">
    <name type="scientific">Leersia perrieri</name>
    <dbReference type="NCBI Taxonomy" id="77586"/>
    <lineage>
        <taxon>Eukaryota</taxon>
        <taxon>Viridiplantae</taxon>
        <taxon>Streptophyta</taxon>
        <taxon>Embryophyta</taxon>
        <taxon>Tracheophyta</taxon>
        <taxon>Spermatophyta</taxon>
        <taxon>Magnoliopsida</taxon>
        <taxon>Liliopsida</taxon>
        <taxon>Poales</taxon>
        <taxon>Poaceae</taxon>
        <taxon>BOP clade</taxon>
        <taxon>Oryzoideae</taxon>
        <taxon>Oryzeae</taxon>
        <taxon>Oryzinae</taxon>
        <taxon>Leersia</taxon>
    </lineage>
</organism>
<feature type="region of interest" description="Disordered" evidence="1">
    <location>
        <begin position="60"/>
        <end position="113"/>
    </location>
</feature>
<reference evidence="2 3" key="2">
    <citation type="submission" date="2013-12" db="EMBL/GenBank/DDBJ databases">
        <authorList>
            <person name="Yu Y."/>
            <person name="Lee S."/>
            <person name="de Baynast K."/>
            <person name="Wissotski M."/>
            <person name="Liu L."/>
            <person name="Talag J."/>
            <person name="Goicoechea J."/>
            <person name="Angelova A."/>
            <person name="Jetty R."/>
            <person name="Kudrna D."/>
            <person name="Golser W."/>
            <person name="Rivera L."/>
            <person name="Zhang J."/>
            <person name="Wing R."/>
        </authorList>
    </citation>
    <scope>NUCLEOTIDE SEQUENCE</scope>
</reference>
<feature type="region of interest" description="Disordered" evidence="1">
    <location>
        <begin position="1"/>
        <end position="20"/>
    </location>
</feature>
<dbReference type="Proteomes" id="UP000032180">
    <property type="component" value="Chromosome 4"/>
</dbReference>